<dbReference type="GO" id="GO:0005886">
    <property type="term" value="C:plasma membrane"/>
    <property type="evidence" value="ECO:0007669"/>
    <property type="project" value="UniProtKB-SubCell"/>
</dbReference>
<keyword evidence="23" id="KW-1185">Reference proteome</keyword>
<evidence type="ECO:0000256" key="15">
    <source>
        <dbReference type="ARBA" id="ARBA00067082"/>
    </source>
</evidence>
<evidence type="ECO:0000256" key="9">
    <source>
        <dbReference type="ARBA" id="ARBA00022692"/>
    </source>
</evidence>
<dbReference type="Gene3D" id="1.20.120.1220">
    <property type="match status" value="1"/>
</dbReference>
<feature type="transmembrane region" description="Helical" evidence="19">
    <location>
        <begin position="160"/>
        <end position="177"/>
    </location>
</feature>
<dbReference type="PANTHER" id="PTHR30487:SF0">
    <property type="entry name" value="PREPILIN LEADER PEPTIDASE_N-METHYLTRANSFERASE-RELATED"/>
    <property type="match status" value="1"/>
</dbReference>
<accession>A0A1R4L9U3</accession>
<evidence type="ECO:0000256" key="19">
    <source>
        <dbReference type="SAM" id="Phobius"/>
    </source>
</evidence>
<feature type="transmembrane region" description="Helical" evidence="19">
    <location>
        <begin position="183"/>
        <end position="201"/>
    </location>
</feature>
<reference evidence="23" key="1">
    <citation type="submission" date="2017-02" db="EMBL/GenBank/DDBJ databases">
        <authorList>
            <person name="Rodrigo-Torres L."/>
            <person name="Arahal R.D."/>
            <person name="Lucena T."/>
        </authorList>
    </citation>
    <scope>NUCLEOTIDE SEQUENCE [LARGE SCALE GENOMIC DNA]</scope>
    <source>
        <strain evidence="23">CECT 7878</strain>
    </source>
</reference>
<evidence type="ECO:0000256" key="11">
    <source>
        <dbReference type="ARBA" id="ARBA00022989"/>
    </source>
</evidence>
<keyword evidence="11 19" id="KW-1133">Transmembrane helix</keyword>
<dbReference type="OrthoDB" id="9789291at2"/>
<evidence type="ECO:0000256" key="7">
    <source>
        <dbReference type="ARBA" id="ARBA00022679"/>
    </source>
</evidence>
<dbReference type="GO" id="GO:0008168">
    <property type="term" value="F:methyltransferase activity"/>
    <property type="evidence" value="ECO:0007669"/>
    <property type="project" value="UniProtKB-KW"/>
</dbReference>
<dbReference type="Pfam" id="PF06750">
    <property type="entry name" value="A24_N_bact"/>
    <property type="match status" value="1"/>
</dbReference>
<comment type="catalytic activity">
    <reaction evidence="14 18">
        <text>Typically cleaves a -Gly-|-Phe- bond to release an N-terminal, basic peptide of 5-8 residues from type IV prepilin, and then N-methylates the new N-terminal amino group, the methyl donor being S-adenosyl-L-methionine.</text>
        <dbReference type="EC" id="3.4.23.43"/>
    </reaction>
</comment>
<dbReference type="STRING" id="1123498.VR7878_00208"/>
<evidence type="ECO:0000259" key="21">
    <source>
        <dbReference type="Pfam" id="PF06750"/>
    </source>
</evidence>
<dbReference type="EMBL" id="FULE01000005">
    <property type="protein sequence ID" value="SJN53167.1"/>
    <property type="molecule type" value="Genomic_DNA"/>
</dbReference>
<name>A0A1R4L9U3_VIBR1</name>
<feature type="domain" description="Prepilin peptidase A24 N-terminal" evidence="21">
    <location>
        <begin position="17"/>
        <end position="125"/>
    </location>
</feature>
<keyword evidence="10 18" id="KW-0378">Hydrolase</keyword>
<dbReference type="Proteomes" id="UP000188276">
    <property type="component" value="Unassembled WGS sequence"/>
</dbReference>
<dbReference type="RefSeq" id="WP_077332605.1">
    <property type="nucleotide sequence ID" value="NZ_FULE01000005.1"/>
</dbReference>
<evidence type="ECO:0000259" key="20">
    <source>
        <dbReference type="Pfam" id="PF01478"/>
    </source>
</evidence>
<evidence type="ECO:0000313" key="22">
    <source>
        <dbReference type="EMBL" id="SJN53167.1"/>
    </source>
</evidence>
<evidence type="ECO:0000256" key="18">
    <source>
        <dbReference type="RuleBase" id="RU003794"/>
    </source>
</evidence>
<evidence type="ECO:0000256" key="14">
    <source>
        <dbReference type="ARBA" id="ARBA00050401"/>
    </source>
</evidence>
<dbReference type="GO" id="GO:0006465">
    <property type="term" value="P:signal peptide processing"/>
    <property type="evidence" value="ECO:0007669"/>
    <property type="project" value="TreeGrafter"/>
</dbReference>
<dbReference type="InterPro" id="IPR014032">
    <property type="entry name" value="Peptidase_A24A_bac"/>
</dbReference>
<dbReference type="GO" id="GO:0004190">
    <property type="term" value="F:aspartic-type endopeptidase activity"/>
    <property type="evidence" value="ECO:0007669"/>
    <property type="project" value="UniProtKB-EC"/>
</dbReference>
<dbReference type="GO" id="GO:0032259">
    <property type="term" value="P:methylation"/>
    <property type="evidence" value="ECO:0007669"/>
    <property type="project" value="UniProtKB-KW"/>
</dbReference>
<feature type="domain" description="Prepilin type IV endopeptidase peptidase" evidence="20">
    <location>
        <begin position="136"/>
        <end position="246"/>
    </location>
</feature>
<keyword evidence="13 18" id="KW-0511">Multifunctional enzyme</keyword>
<organism evidence="22 23">
    <name type="scientific">Vibrio ruber (strain DSM 16370 / JCM 11486 / BCRC 17186 / CECT 7878 / LMG 23124 / VR1)</name>
    <dbReference type="NCBI Taxonomy" id="1123498"/>
    <lineage>
        <taxon>Bacteria</taxon>
        <taxon>Pseudomonadati</taxon>
        <taxon>Pseudomonadota</taxon>
        <taxon>Gammaproteobacteria</taxon>
        <taxon>Vibrionales</taxon>
        <taxon>Vibrionaceae</taxon>
        <taxon>Vibrio</taxon>
    </lineage>
</organism>
<proteinExistence type="inferred from homology"/>
<feature type="transmembrane region" description="Helical" evidence="19">
    <location>
        <begin position="130"/>
        <end position="148"/>
    </location>
</feature>
<feature type="transmembrane region" description="Helical" evidence="19">
    <location>
        <begin position="233"/>
        <end position="251"/>
    </location>
</feature>
<dbReference type="PRINTS" id="PR00864">
    <property type="entry name" value="PREPILNPTASE"/>
</dbReference>
<evidence type="ECO:0000256" key="1">
    <source>
        <dbReference type="ARBA" id="ARBA00004429"/>
    </source>
</evidence>
<dbReference type="EC" id="3.4.23.43" evidence="15 18"/>
<protein>
    <recommendedName>
        <fullName evidence="16 18">Prepilin leader peptidase/N-methyltransferase</fullName>
        <ecNumber evidence="18">2.1.1.-</ecNumber>
        <ecNumber evidence="15 18">3.4.23.43</ecNumber>
    </recommendedName>
</protein>
<gene>
    <name evidence="22" type="primary">outO</name>
    <name evidence="22" type="ORF">VR7878_00208</name>
</gene>
<evidence type="ECO:0000256" key="17">
    <source>
        <dbReference type="RuleBase" id="RU003793"/>
    </source>
</evidence>
<sequence>MDAFLIYPWLFPVFASLFGLIIGSFLNVVIYRLPQMMVTNWKQEFAEAFPEYDIPAPTRKEQISLSLPASFCPHCHHRIRIWHNIPLFSWLLLGGKCADCGERISIQYPLVELVTALASCIIAIHGGMTYYTLALLIFTYISIAAACIDLNQMLLPDNLTIPLIWLGLLLSLTHISPLPLSDAVIGAIAGYLSLWSIYWIFKLLTKKEGMGYGDFKYLAAIGAWLGWQTLPMVILLSSVIGIILGVTLLLIRKQVLIRKQGNQAFPFGPSLAIAGWIGLIWGAPIMSWYTSIALGV</sequence>
<keyword evidence="6 18" id="KW-0645">Protease</keyword>
<evidence type="ECO:0000256" key="3">
    <source>
        <dbReference type="ARBA" id="ARBA00022475"/>
    </source>
</evidence>
<feature type="transmembrane region" description="Helical" evidence="19">
    <location>
        <begin position="6"/>
        <end position="30"/>
    </location>
</feature>
<keyword evidence="7 18" id="KW-0808">Transferase</keyword>
<dbReference type="InterPro" id="IPR010627">
    <property type="entry name" value="Prepilin_pept_A24_N"/>
</dbReference>
<evidence type="ECO:0000256" key="10">
    <source>
        <dbReference type="ARBA" id="ARBA00022801"/>
    </source>
</evidence>
<evidence type="ECO:0000313" key="23">
    <source>
        <dbReference type="Proteomes" id="UP000188276"/>
    </source>
</evidence>
<evidence type="ECO:0000256" key="8">
    <source>
        <dbReference type="ARBA" id="ARBA00022691"/>
    </source>
</evidence>
<evidence type="ECO:0000256" key="5">
    <source>
        <dbReference type="ARBA" id="ARBA00022603"/>
    </source>
</evidence>
<dbReference type="Pfam" id="PF01478">
    <property type="entry name" value="Peptidase_A24"/>
    <property type="match status" value="1"/>
</dbReference>
<dbReference type="InterPro" id="IPR000045">
    <property type="entry name" value="Prepilin_IV_endopep_pep"/>
</dbReference>
<comment type="function">
    <text evidence="18">Plays an essential role in type IV pili and type II pseudopili formation by proteolytically removing the leader sequence from substrate proteins and subsequently monomethylating the alpha-amino group of the newly exposed N-terminal phenylalanine.</text>
</comment>
<keyword evidence="8" id="KW-0949">S-adenosyl-L-methionine</keyword>
<comment type="similarity">
    <text evidence="2 17">Belongs to the peptidase A24 family.</text>
</comment>
<evidence type="ECO:0000256" key="13">
    <source>
        <dbReference type="ARBA" id="ARBA00023268"/>
    </source>
</evidence>
<dbReference type="PANTHER" id="PTHR30487">
    <property type="entry name" value="TYPE 4 PREPILIN-LIKE PROTEINS LEADER PEPTIDE-PROCESSING ENZYME"/>
    <property type="match status" value="1"/>
</dbReference>
<keyword evidence="12 19" id="KW-0472">Membrane</keyword>
<comment type="subcellular location">
    <subcellularLocation>
        <location evidence="1">Cell inner membrane</location>
        <topology evidence="1">Multi-pass membrane protein</topology>
    </subcellularLocation>
    <subcellularLocation>
        <location evidence="18">Cell membrane</location>
        <topology evidence="18">Multi-pass membrane protein</topology>
    </subcellularLocation>
</comment>
<dbReference type="InterPro" id="IPR050882">
    <property type="entry name" value="Prepilin_peptidase/N-MTase"/>
</dbReference>
<dbReference type="AlphaFoldDB" id="A0A1R4L9U3"/>
<evidence type="ECO:0000256" key="16">
    <source>
        <dbReference type="ARBA" id="ARBA00071870"/>
    </source>
</evidence>
<dbReference type="EC" id="2.1.1.-" evidence="18"/>
<keyword evidence="9 18" id="KW-0812">Transmembrane</keyword>
<keyword evidence="4" id="KW-0997">Cell inner membrane</keyword>
<evidence type="ECO:0000256" key="12">
    <source>
        <dbReference type="ARBA" id="ARBA00023136"/>
    </source>
</evidence>
<keyword evidence="3" id="KW-1003">Cell membrane</keyword>
<dbReference type="FunFam" id="1.20.120.1220:FF:000001">
    <property type="entry name" value="Type 4 prepilin-like proteins leader peptide-processing enzyme"/>
    <property type="match status" value="1"/>
</dbReference>
<evidence type="ECO:0000256" key="2">
    <source>
        <dbReference type="ARBA" id="ARBA00005801"/>
    </source>
</evidence>
<keyword evidence="5 18" id="KW-0489">Methyltransferase</keyword>
<feature type="transmembrane region" description="Helical" evidence="19">
    <location>
        <begin position="271"/>
        <end position="290"/>
    </location>
</feature>
<evidence type="ECO:0000256" key="6">
    <source>
        <dbReference type="ARBA" id="ARBA00022670"/>
    </source>
</evidence>
<evidence type="ECO:0000256" key="4">
    <source>
        <dbReference type="ARBA" id="ARBA00022519"/>
    </source>
</evidence>